<feature type="transmembrane region" description="Helical" evidence="7">
    <location>
        <begin position="52"/>
        <end position="68"/>
    </location>
</feature>
<feature type="transmembrane region" description="Helical" evidence="7">
    <location>
        <begin position="387"/>
        <end position="416"/>
    </location>
</feature>
<accession>A0A9Q1UWX3</accession>
<evidence type="ECO:0000256" key="3">
    <source>
        <dbReference type="ARBA" id="ARBA00022448"/>
    </source>
</evidence>
<evidence type="ECO:0000256" key="6">
    <source>
        <dbReference type="ARBA" id="ARBA00023136"/>
    </source>
</evidence>
<feature type="transmembrane region" description="Helical" evidence="7">
    <location>
        <begin position="304"/>
        <end position="323"/>
    </location>
</feature>
<sequence length="425" mass="45002">MSENAILKENLEMKEKSKVLECLKRMILALQHLIAMFGATVLVPILTGFDPSVALLSAGVGTLIFHLCTKRKVPVFLGSSFAFIGSIIMVRDKFGGDLAYAQGGIMVAGFIYVIMSFVVKKIGVERIRKILPNHVVGSMIIVIGFSLIPTAIDMASKNFKVAVITLAIALLITLKGRGFLKQLSILIAVIVGYLVSLKLGIVDTSIITSAPIVSMPNFRLPKFDIGAIAIIAPVVLAVFMEHIGDITTNGEVVGKNFIEDPGLNRTLLGDGLATSFASLIGGPANTTYGENTGVLAITKNYNPAILRITAVFAVCLGFIAKIGGFLRSIPVPVMGGISLMLFSMISLIGFKTLGNGKVKFNFKNILVMATIIVIGLGTSYIEKFAGLTLGITITSGVKITGLSLAAIAGVVLNAIINTKSTLENK</sequence>
<dbReference type="OrthoDB" id="9779092at2"/>
<feature type="transmembrane region" description="Helical" evidence="7">
    <location>
        <begin position="158"/>
        <end position="176"/>
    </location>
</feature>
<keyword evidence="5 7" id="KW-1133">Transmembrane helix</keyword>
<dbReference type="PROSITE" id="PS01116">
    <property type="entry name" value="XANTH_URACIL_PERMASE"/>
    <property type="match status" value="1"/>
</dbReference>
<dbReference type="Proteomes" id="UP000037540">
    <property type="component" value="Unassembled WGS sequence"/>
</dbReference>
<dbReference type="AlphaFoldDB" id="A0A9Q1UWX3"/>
<proteinExistence type="inferred from homology"/>
<keyword evidence="3" id="KW-0813">Transport</keyword>
<dbReference type="PANTHER" id="PTHR42810">
    <property type="entry name" value="PURINE PERMEASE C1399.01C-RELATED"/>
    <property type="match status" value="1"/>
</dbReference>
<keyword evidence="4 7" id="KW-0812">Transmembrane</keyword>
<feature type="transmembrane region" description="Helical" evidence="7">
    <location>
        <begin position="26"/>
        <end position="46"/>
    </location>
</feature>
<dbReference type="PANTHER" id="PTHR42810:SF2">
    <property type="entry name" value="PURINE PERMEASE C1399.01C-RELATED"/>
    <property type="match status" value="1"/>
</dbReference>
<feature type="transmembrane region" description="Helical" evidence="7">
    <location>
        <begin position="222"/>
        <end position="240"/>
    </location>
</feature>
<dbReference type="EMBL" id="LGVR01000082">
    <property type="protein sequence ID" value="KOA83606.1"/>
    <property type="molecule type" value="Genomic_DNA"/>
</dbReference>
<comment type="subcellular location">
    <subcellularLocation>
        <location evidence="1">Membrane</location>
        <topology evidence="1">Multi-pass membrane protein</topology>
    </subcellularLocation>
</comment>
<keyword evidence="6 7" id="KW-0472">Membrane</keyword>
<evidence type="ECO:0000313" key="9">
    <source>
        <dbReference type="Proteomes" id="UP000037540"/>
    </source>
</evidence>
<evidence type="ECO:0000256" key="5">
    <source>
        <dbReference type="ARBA" id="ARBA00022989"/>
    </source>
</evidence>
<dbReference type="RefSeq" id="WP_013726125.1">
    <property type="nucleotide sequence ID" value="NZ_LGVO01000023.1"/>
</dbReference>
<protein>
    <submittedName>
        <fullName evidence="8">Uracil transporter</fullName>
    </submittedName>
</protein>
<dbReference type="InterPro" id="IPR006043">
    <property type="entry name" value="NCS2"/>
</dbReference>
<gene>
    <name evidence="8" type="ORF">ADU74_12120</name>
</gene>
<evidence type="ECO:0000256" key="7">
    <source>
        <dbReference type="SAM" id="Phobius"/>
    </source>
</evidence>
<comment type="caution">
    <text evidence="8">The sequence shown here is derived from an EMBL/GenBank/DDBJ whole genome shotgun (WGS) entry which is preliminary data.</text>
</comment>
<evidence type="ECO:0000256" key="2">
    <source>
        <dbReference type="ARBA" id="ARBA00008821"/>
    </source>
</evidence>
<reference evidence="8 9" key="1">
    <citation type="submission" date="2015-07" db="EMBL/GenBank/DDBJ databases">
        <title>Draft genome sequences of 17 French Clostridium botulinum group III.</title>
        <authorList>
            <person name="Woudstra C."/>
            <person name="Le Marechal C."/>
            <person name="Souillard R."/>
            <person name="Bayon-Auboyer M.-H."/>
            <person name="Dessouter D."/>
            <person name="Fach P."/>
        </authorList>
    </citation>
    <scope>NUCLEOTIDE SEQUENCE [LARGE SCALE GENOMIC DNA]</scope>
    <source>
        <strain evidence="8 9">12LNRI-CD</strain>
    </source>
</reference>
<evidence type="ECO:0000256" key="4">
    <source>
        <dbReference type="ARBA" id="ARBA00022692"/>
    </source>
</evidence>
<feature type="transmembrane region" description="Helical" evidence="7">
    <location>
        <begin position="183"/>
        <end position="202"/>
    </location>
</feature>
<feature type="transmembrane region" description="Helical" evidence="7">
    <location>
        <begin position="131"/>
        <end position="152"/>
    </location>
</feature>
<feature type="transmembrane region" description="Helical" evidence="7">
    <location>
        <begin position="329"/>
        <end position="350"/>
    </location>
</feature>
<evidence type="ECO:0000256" key="1">
    <source>
        <dbReference type="ARBA" id="ARBA00004141"/>
    </source>
</evidence>
<feature type="transmembrane region" description="Helical" evidence="7">
    <location>
        <begin position="98"/>
        <end position="119"/>
    </location>
</feature>
<dbReference type="Pfam" id="PF00860">
    <property type="entry name" value="Xan_ur_permease"/>
    <property type="match status" value="1"/>
</dbReference>
<feature type="transmembrane region" description="Helical" evidence="7">
    <location>
        <begin position="75"/>
        <end position="92"/>
    </location>
</feature>
<dbReference type="NCBIfam" id="TIGR00801">
    <property type="entry name" value="ncs2"/>
    <property type="match status" value="1"/>
</dbReference>
<evidence type="ECO:0000313" key="8">
    <source>
        <dbReference type="EMBL" id="KOA83606.1"/>
    </source>
</evidence>
<dbReference type="GO" id="GO:0005886">
    <property type="term" value="C:plasma membrane"/>
    <property type="evidence" value="ECO:0007669"/>
    <property type="project" value="UniProtKB-ARBA"/>
</dbReference>
<name>A0A9Q1UWX3_CLOBO</name>
<organism evidence="8 9">
    <name type="scientific">Clostridium botulinum</name>
    <dbReference type="NCBI Taxonomy" id="1491"/>
    <lineage>
        <taxon>Bacteria</taxon>
        <taxon>Bacillati</taxon>
        <taxon>Bacillota</taxon>
        <taxon>Clostridia</taxon>
        <taxon>Eubacteriales</taxon>
        <taxon>Clostridiaceae</taxon>
        <taxon>Clostridium</taxon>
    </lineage>
</organism>
<feature type="transmembrane region" description="Helical" evidence="7">
    <location>
        <begin position="362"/>
        <end position="381"/>
    </location>
</feature>
<dbReference type="GO" id="GO:0042907">
    <property type="term" value="F:xanthine transmembrane transporter activity"/>
    <property type="evidence" value="ECO:0007669"/>
    <property type="project" value="TreeGrafter"/>
</dbReference>
<comment type="similarity">
    <text evidence="2">Belongs to the nucleobase:cation symporter-2 (NCS2) (TC 2.A.40) family.</text>
</comment>
<dbReference type="InterPro" id="IPR006042">
    <property type="entry name" value="Xan_ur_permease"/>
</dbReference>